<accession>A0A085TVN7</accession>
<dbReference type="eggNOG" id="COG4246">
    <property type="taxonomic scope" value="Bacteria"/>
</dbReference>
<evidence type="ECO:0000313" key="4">
    <source>
        <dbReference type="Proteomes" id="UP000028607"/>
    </source>
</evidence>
<sequence>MPRRSLLPVGATLAAAALAALTLAGLALAGPRPRAEFLQSYHWQMPDVSVFGGFSGLELAPDGRDFVTQSDRSTIWRGALERDGRGRITGVRVTEGPNWLHSSKGKVLTRHLGDSEGLALAPDGSVYISFEGLARVSHYPRDGGPAELLPRPDAFDRMQSNSSLEALAIDAEGTLYTMPERSGGLNKPFPVWRYRNGKWDQPFAIERDGNWLPVGADFGPDGRLYVLERDFWGLLGFLTRVQVFDIQGDTLSGGEVLIQTGAGRHDNLEGIAVWRDEAGATRLTMISDDNFRLLQRTEIVEYRLTDPARTARRD</sequence>
<dbReference type="PIRSF" id="PIRSF031900">
    <property type="entry name" value="UCP031900"/>
    <property type="match status" value="1"/>
</dbReference>
<dbReference type="RefSeq" id="WP_038146524.1">
    <property type="nucleotide sequence ID" value="NZ_AQRC01000008.1"/>
</dbReference>
<feature type="signal peptide" evidence="1">
    <location>
        <begin position="1"/>
        <end position="29"/>
    </location>
</feature>
<dbReference type="InterPro" id="IPR014567">
    <property type="entry name" value="UCP031900"/>
</dbReference>
<dbReference type="OrthoDB" id="9798693at2"/>
<evidence type="ECO:0000313" key="3">
    <source>
        <dbReference type="EMBL" id="KFE34784.1"/>
    </source>
</evidence>
<evidence type="ECO:0000256" key="1">
    <source>
        <dbReference type="SAM" id="SignalP"/>
    </source>
</evidence>
<comment type="caution">
    <text evidence="3">The sequence shown here is derived from an EMBL/GenBank/DDBJ whole genome shotgun (WGS) entry which is preliminary data.</text>
</comment>
<dbReference type="Proteomes" id="UP000028607">
    <property type="component" value="Unassembled WGS sequence"/>
</dbReference>
<dbReference type="PATRIC" id="fig|1317124.6.peg.2282"/>
<gene>
    <name evidence="3" type="ORF">DW2_11281</name>
</gene>
<proteinExistence type="predicted"/>
<keyword evidence="1" id="KW-0732">Signal</keyword>
<protein>
    <recommendedName>
        <fullName evidence="2">Phytase-like domain-containing protein</fullName>
    </recommendedName>
</protein>
<feature type="chain" id="PRO_5001797677" description="Phytase-like domain-containing protein" evidence="1">
    <location>
        <begin position="30"/>
        <end position="314"/>
    </location>
</feature>
<reference evidence="3 4" key="2">
    <citation type="journal article" date="2015" name="Antonie Van Leeuwenhoek">
        <title>Thioclava indica sp. nov., isolated from surface seawater of the Indian Ocean.</title>
        <authorList>
            <person name="Liu Y."/>
            <person name="Lai Q."/>
            <person name="Du J."/>
            <person name="Xu H."/>
            <person name="Jiang L."/>
            <person name="Shao Z."/>
        </authorList>
    </citation>
    <scope>NUCLEOTIDE SEQUENCE [LARGE SCALE GENOMIC DNA]</scope>
    <source>
        <strain evidence="3 4">13D2W-2</strain>
    </source>
</reference>
<name>A0A085TVN7_9RHOB</name>
<dbReference type="SUPFAM" id="SSF101898">
    <property type="entry name" value="NHL repeat"/>
    <property type="match status" value="1"/>
</dbReference>
<reference evidence="4" key="1">
    <citation type="submission" date="2013-04" db="EMBL/GenBank/DDBJ databases">
        <title>Thioclava sp. 13D2W-2 Genome Sequencing.</title>
        <authorList>
            <person name="Lai Q."/>
            <person name="Li G."/>
            <person name="Shao Z."/>
        </authorList>
    </citation>
    <scope>NUCLEOTIDE SEQUENCE [LARGE SCALE GENOMIC DNA]</scope>
    <source>
        <strain evidence="4">13D2W-2</strain>
    </source>
</reference>
<dbReference type="Gene3D" id="2.120.10.30">
    <property type="entry name" value="TolB, C-terminal domain"/>
    <property type="match status" value="1"/>
</dbReference>
<feature type="domain" description="Phytase-like" evidence="2">
    <location>
        <begin position="51"/>
        <end position="291"/>
    </location>
</feature>
<dbReference type="EMBL" id="AQRC01000008">
    <property type="protein sequence ID" value="KFE34784.1"/>
    <property type="molecule type" value="Genomic_DNA"/>
</dbReference>
<dbReference type="STRING" id="1317124.DW2_11281"/>
<keyword evidence="4" id="KW-1185">Reference proteome</keyword>
<dbReference type="AlphaFoldDB" id="A0A085TVN7"/>
<dbReference type="InterPro" id="IPR027372">
    <property type="entry name" value="Phytase-like_dom"/>
</dbReference>
<evidence type="ECO:0000259" key="2">
    <source>
        <dbReference type="Pfam" id="PF13449"/>
    </source>
</evidence>
<dbReference type="InterPro" id="IPR011042">
    <property type="entry name" value="6-blade_b-propeller_TolB-like"/>
</dbReference>
<dbReference type="Pfam" id="PF13449">
    <property type="entry name" value="Phytase-like"/>
    <property type="match status" value="1"/>
</dbReference>
<organism evidence="3 4">
    <name type="scientific">Thioclava atlantica</name>
    <dbReference type="NCBI Taxonomy" id="1317124"/>
    <lineage>
        <taxon>Bacteria</taxon>
        <taxon>Pseudomonadati</taxon>
        <taxon>Pseudomonadota</taxon>
        <taxon>Alphaproteobacteria</taxon>
        <taxon>Rhodobacterales</taxon>
        <taxon>Paracoccaceae</taxon>
        <taxon>Thioclava</taxon>
    </lineage>
</organism>